<feature type="transmembrane region" description="Helical" evidence="3">
    <location>
        <begin position="581"/>
        <end position="609"/>
    </location>
</feature>
<reference evidence="4 5" key="1">
    <citation type="journal article" date="2013" name="Genome Biol.">
        <title>Genome of Acanthamoeba castellanii highlights extensive lateral gene transfer and early evolution of tyrosine kinase signaling.</title>
        <authorList>
            <person name="Clarke M."/>
            <person name="Lohan A.J."/>
            <person name="Liu B."/>
            <person name="Lagkouvardos I."/>
            <person name="Roy S."/>
            <person name="Zafar N."/>
            <person name="Bertelli C."/>
            <person name="Schilde C."/>
            <person name="Kianianmomeni A."/>
            <person name="Burglin T.R."/>
            <person name="Frech C."/>
            <person name="Turcotte B."/>
            <person name="Kopec K.O."/>
            <person name="Synnott J.M."/>
            <person name="Choo C."/>
            <person name="Paponov I."/>
            <person name="Finkler A."/>
            <person name="Soon Heng Tan C."/>
            <person name="Hutchins A.P."/>
            <person name="Weinmeier T."/>
            <person name="Rattei T."/>
            <person name="Chu J.S."/>
            <person name="Gimenez G."/>
            <person name="Irimia M."/>
            <person name="Rigden D.J."/>
            <person name="Fitzpatrick D.A."/>
            <person name="Lorenzo-Morales J."/>
            <person name="Bateman A."/>
            <person name="Chiu C.H."/>
            <person name="Tang P."/>
            <person name="Hegemann P."/>
            <person name="Fromm H."/>
            <person name="Raoult D."/>
            <person name="Greub G."/>
            <person name="Miranda-Saavedra D."/>
            <person name="Chen N."/>
            <person name="Nash P."/>
            <person name="Ginger M.L."/>
            <person name="Horn M."/>
            <person name="Schaap P."/>
            <person name="Caler L."/>
            <person name="Loftus B."/>
        </authorList>
    </citation>
    <scope>NUCLEOTIDE SEQUENCE [LARGE SCALE GENOMIC DNA]</scope>
    <source>
        <strain evidence="4 5">Neff</strain>
    </source>
</reference>
<dbReference type="SUPFAM" id="SSF117281">
    <property type="entry name" value="Kelch motif"/>
    <property type="match status" value="2"/>
</dbReference>
<evidence type="ECO:0000256" key="3">
    <source>
        <dbReference type="SAM" id="Phobius"/>
    </source>
</evidence>
<dbReference type="KEGG" id="acan:ACA1_264820"/>
<dbReference type="EMBL" id="KB007933">
    <property type="protein sequence ID" value="ELR19308.1"/>
    <property type="molecule type" value="Genomic_DNA"/>
</dbReference>
<dbReference type="SMART" id="SM00612">
    <property type="entry name" value="Kelch"/>
    <property type="match status" value="5"/>
</dbReference>
<dbReference type="Pfam" id="PF24681">
    <property type="entry name" value="Kelch_KLHDC2_KLHL20_DRC7"/>
    <property type="match status" value="1"/>
</dbReference>
<gene>
    <name evidence="4" type="ORF">ACA1_264820</name>
</gene>
<proteinExistence type="predicted"/>
<evidence type="ECO:0000313" key="5">
    <source>
        <dbReference type="Proteomes" id="UP000011083"/>
    </source>
</evidence>
<dbReference type="VEuPathDB" id="AmoebaDB:ACA1_264820"/>
<organism evidence="4 5">
    <name type="scientific">Acanthamoeba castellanii (strain ATCC 30010 / Neff)</name>
    <dbReference type="NCBI Taxonomy" id="1257118"/>
    <lineage>
        <taxon>Eukaryota</taxon>
        <taxon>Amoebozoa</taxon>
        <taxon>Discosea</taxon>
        <taxon>Longamoebia</taxon>
        <taxon>Centramoebida</taxon>
        <taxon>Acanthamoebidae</taxon>
        <taxon>Acanthamoeba</taxon>
    </lineage>
</organism>
<evidence type="ECO:0000313" key="4">
    <source>
        <dbReference type="EMBL" id="ELR19308.1"/>
    </source>
</evidence>
<evidence type="ECO:0000256" key="1">
    <source>
        <dbReference type="ARBA" id="ARBA00022441"/>
    </source>
</evidence>
<dbReference type="GeneID" id="14920085"/>
<name>L8H3K4_ACACF</name>
<dbReference type="OrthoDB" id="45365at2759"/>
<keyword evidence="2" id="KW-0677">Repeat</keyword>
<evidence type="ECO:0000256" key="2">
    <source>
        <dbReference type="ARBA" id="ARBA00022737"/>
    </source>
</evidence>
<sequence>MTARPLTASLAQARGRLAATTVGSLAFFAGGYNSASGVSSVCDIYNASSGSWTQASLPQGHYSLAATSVGGLALFAGGYRATAALSSRVEIYNTSSNLWTNTSLIQARYLMAATSVGGLAFFAGGVATSGSFSNVVEIYNASSNLWTNTSLSQARYGLAATSVGGLAFFAGGNDGGYCNRVDIYNASSNRWTQATLSQARWDLAATSVGGLALFAGGAISGSSSSAVVDIYNASSDRWTTATLAQARQNLVATSAGSLAFFAGGFDSSNGISSSMVDIYNALSDSWTTASLSQARHFLQAASADGLALFAGGYDGAVHSSAVDIYNISATRSAVPVPLTVVAAEFNLTTPAITISSSQSSGKVVDLNLVSLEEISPLDTVLETIDLQDVGWTVEQKNGSATGGQTSEYVFTSHLGAATSGANNATLQYLFNTFGSDELITTESNYTFTVTPALLKFSLNVGSWKWKNATSGKLRLAIRISPPFVRYTRWVDTPQAGMTTFHFASATADQASTVVRLLNFAEQSGESPSRVSMAASAEVASSLLLLTFDHFNDTLLFDPDFGLLLSGHEGSGQGGSSDDVGLIIGVSVAIPLAIAFVLLFIAVALAVAVLKRRAARSRGAVAFDASTLDSDDQL</sequence>
<keyword evidence="1" id="KW-0880">Kelch repeat</keyword>
<keyword evidence="3" id="KW-1133">Transmembrane helix</keyword>
<dbReference type="AlphaFoldDB" id="L8H3K4"/>
<keyword evidence="5" id="KW-1185">Reference proteome</keyword>
<dbReference type="Proteomes" id="UP000011083">
    <property type="component" value="Unassembled WGS sequence"/>
</dbReference>
<dbReference type="Gene3D" id="2.120.10.80">
    <property type="entry name" value="Kelch-type beta propeller"/>
    <property type="match status" value="2"/>
</dbReference>
<protein>
    <submittedName>
        <fullName evidence="4">Kelch repeatcontaining protein</fullName>
    </submittedName>
</protein>
<dbReference type="InterPro" id="IPR006652">
    <property type="entry name" value="Kelch_1"/>
</dbReference>
<dbReference type="PANTHER" id="PTHR46344:SF27">
    <property type="entry name" value="KELCH REPEAT SUPERFAMILY PROTEIN"/>
    <property type="match status" value="1"/>
</dbReference>
<accession>L8H3K4</accession>
<keyword evidence="3" id="KW-0472">Membrane</keyword>
<dbReference type="STRING" id="1257118.L8H3K4"/>
<dbReference type="RefSeq" id="XP_004341393.1">
    <property type="nucleotide sequence ID" value="XM_004341345.1"/>
</dbReference>
<dbReference type="PANTHER" id="PTHR46344">
    <property type="entry name" value="OS02G0202900 PROTEIN"/>
    <property type="match status" value="1"/>
</dbReference>
<keyword evidence="3" id="KW-0812">Transmembrane</keyword>
<dbReference type="InterPro" id="IPR015915">
    <property type="entry name" value="Kelch-typ_b-propeller"/>
</dbReference>